<proteinExistence type="inferred from homology"/>
<evidence type="ECO:0000313" key="6">
    <source>
        <dbReference type="WBParaSite" id="PSU_v2.g17251.t1"/>
    </source>
</evidence>
<dbReference type="InterPro" id="IPR026928">
    <property type="entry name" value="FAX/IsoI-like"/>
</dbReference>
<dbReference type="Proteomes" id="UP000887577">
    <property type="component" value="Unplaced"/>
</dbReference>
<dbReference type="SUPFAM" id="SSF47616">
    <property type="entry name" value="GST C-terminal domain-like"/>
    <property type="match status" value="1"/>
</dbReference>
<keyword evidence="2" id="KW-0472">Membrane</keyword>
<organism evidence="5 6">
    <name type="scientific">Panagrolaimus superbus</name>
    <dbReference type="NCBI Taxonomy" id="310955"/>
    <lineage>
        <taxon>Eukaryota</taxon>
        <taxon>Metazoa</taxon>
        <taxon>Ecdysozoa</taxon>
        <taxon>Nematoda</taxon>
        <taxon>Chromadorea</taxon>
        <taxon>Rhabditida</taxon>
        <taxon>Tylenchina</taxon>
        <taxon>Panagrolaimomorpha</taxon>
        <taxon>Panagrolaimoidea</taxon>
        <taxon>Panagrolaimidae</taxon>
        <taxon>Panagrolaimus</taxon>
    </lineage>
</organism>
<dbReference type="Pfam" id="PF17172">
    <property type="entry name" value="GST_N_4"/>
    <property type="match status" value="1"/>
</dbReference>
<dbReference type="Gene3D" id="3.40.30.10">
    <property type="entry name" value="Glutaredoxin"/>
    <property type="match status" value="1"/>
</dbReference>
<dbReference type="InterPro" id="IPR036249">
    <property type="entry name" value="Thioredoxin-like_sf"/>
</dbReference>
<evidence type="ECO:0000256" key="1">
    <source>
        <dbReference type="ARBA" id="ARBA00006475"/>
    </source>
</evidence>
<protein>
    <submittedName>
        <fullName evidence="6">Glutathione S-transferase</fullName>
    </submittedName>
</protein>
<dbReference type="WBParaSite" id="PSU_v2.g17251.t1">
    <property type="protein sequence ID" value="PSU_v2.g17251.t1"/>
    <property type="gene ID" value="PSU_v2.g17251"/>
</dbReference>
<feature type="transmembrane region" description="Helical" evidence="2">
    <location>
        <begin position="6"/>
        <end position="24"/>
    </location>
</feature>
<dbReference type="SFLD" id="SFLDG01180">
    <property type="entry name" value="SUF1"/>
    <property type="match status" value="1"/>
</dbReference>
<name>A0A914YIW3_9BILA</name>
<dbReference type="InterPro" id="IPR040079">
    <property type="entry name" value="Glutathione_S-Trfase"/>
</dbReference>
<reference evidence="6" key="1">
    <citation type="submission" date="2022-11" db="UniProtKB">
        <authorList>
            <consortium name="WormBaseParasite"/>
        </authorList>
    </citation>
    <scope>IDENTIFICATION</scope>
</reference>
<dbReference type="InterPro" id="IPR033468">
    <property type="entry name" value="Metaxin_GST"/>
</dbReference>
<dbReference type="PANTHER" id="PTHR12289:SF32">
    <property type="entry name" value="GST_C_6 DOMAIN-CONTAINING PROTEIN"/>
    <property type="match status" value="1"/>
</dbReference>
<dbReference type="AlphaFoldDB" id="A0A914YIW3"/>
<dbReference type="SUPFAM" id="SSF52833">
    <property type="entry name" value="Thioredoxin-like"/>
    <property type="match status" value="1"/>
</dbReference>
<dbReference type="CDD" id="cd03193">
    <property type="entry name" value="GST_C_Metaxin"/>
    <property type="match status" value="1"/>
</dbReference>
<feature type="domain" description="Thioredoxin-like fold" evidence="4">
    <location>
        <begin position="57"/>
        <end position="144"/>
    </location>
</feature>
<comment type="similarity">
    <text evidence="1">Belongs to the FAX family.</text>
</comment>
<sequence>MTMVFWIILLFIVIGLFLKFYLFAGTKEPVLKKTDWKKDVVYLYQFKRNIHVPNLSPFCMKIETFMRANKITYEVVEGNFTRSHKGLLPFIELNGEQIADSEFIIYKLAEKFNVKENLPKERAGSLRALSRMFDEEVFRIQLKYKIRSEDAVRIMLADLPDFLIPLIHPIIRLFIGRRLSASGYGAHSDEELLQMYRRDLQATVDILGDNKFFGGDKLVMADCVIYGQLASLYLLPCDTLVHEVIRKEFPKLGKYVEDVTLEYYSEFPCAKKLMQ</sequence>
<dbReference type="PANTHER" id="PTHR12289">
    <property type="entry name" value="METAXIN RELATED"/>
    <property type="match status" value="1"/>
</dbReference>
<accession>A0A914YIW3</accession>
<keyword evidence="2" id="KW-1133">Transmembrane helix</keyword>
<evidence type="ECO:0000256" key="2">
    <source>
        <dbReference type="SAM" id="Phobius"/>
    </source>
</evidence>
<evidence type="ECO:0000259" key="4">
    <source>
        <dbReference type="Pfam" id="PF17172"/>
    </source>
</evidence>
<dbReference type="InterPro" id="IPR012336">
    <property type="entry name" value="Thioredoxin-like_fold"/>
</dbReference>
<dbReference type="Gene3D" id="1.20.1050.10">
    <property type="match status" value="1"/>
</dbReference>
<dbReference type="SFLD" id="SFLDS00019">
    <property type="entry name" value="Glutathione_Transferase_(cytos"/>
    <property type="match status" value="1"/>
</dbReference>
<dbReference type="CDD" id="cd03080">
    <property type="entry name" value="GST_N_Metaxin_like"/>
    <property type="match status" value="1"/>
</dbReference>
<keyword evidence="5" id="KW-1185">Reference proteome</keyword>
<dbReference type="Pfam" id="PF17171">
    <property type="entry name" value="GST_C_6"/>
    <property type="match status" value="1"/>
</dbReference>
<evidence type="ECO:0000259" key="3">
    <source>
        <dbReference type="Pfam" id="PF17171"/>
    </source>
</evidence>
<dbReference type="InterPro" id="IPR050931">
    <property type="entry name" value="Mito_Protein_Transport_Metaxin"/>
</dbReference>
<evidence type="ECO:0000313" key="5">
    <source>
        <dbReference type="Proteomes" id="UP000887577"/>
    </source>
</evidence>
<keyword evidence="2" id="KW-0812">Transmembrane</keyword>
<dbReference type="GO" id="GO:0005737">
    <property type="term" value="C:cytoplasm"/>
    <property type="evidence" value="ECO:0007669"/>
    <property type="project" value="TreeGrafter"/>
</dbReference>
<dbReference type="InterPro" id="IPR036282">
    <property type="entry name" value="Glutathione-S-Trfase_C_sf"/>
</dbReference>
<feature type="domain" description="Metaxin glutathione S-transferase" evidence="3">
    <location>
        <begin position="197"/>
        <end position="258"/>
    </location>
</feature>
<dbReference type="SFLD" id="SFLDG01200">
    <property type="entry name" value="SUF1.1"/>
    <property type="match status" value="1"/>
</dbReference>